<dbReference type="InterPro" id="IPR036259">
    <property type="entry name" value="MFS_trans_sf"/>
</dbReference>
<dbReference type="SUPFAM" id="SSF103473">
    <property type="entry name" value="MFS general substrate transporter"/>
    <property type="match status" value="1"/>
</dbReference>
<dbReference type="InterPro" id="IPR020846">
    <property type="entry name" value="MFS_dom"/>
</dbReference>
<gene>
    <name evidence="8" type="primary">nepI_2</name>
    <name evidence="8" type="ORF">A8U91_02675</name>
</gene>
<proteinExistence type="predicted"/>
<feature type="domain" description="Major facilitator superfamily (MFS) profile" evidence="7">
    <location>
        <begin position="19"/>
        <end position="392"/>
    </location>
</feature>
<name>A0A1B8P7S6_HALEL</name>
<sequence length="397" mass="40813">MEDARTIGARETAGAHWWGVVAVMAGIFLLVTAEQLPIGLLSQVAVSLGVTPGLAGLMVTVPGVVAAFSAPLLPVAVGRLDRRVMLTSLMVLMVAGSALTVLADSFEVLLGARVLVGMSIGGFWAIAGSIAPRLVPADKVPRAMTVIFGGVAAASVLGVPAGTLLGEYSHWRVAFGALGGLSLMTALALWVWLPRLPPTEPVRLRMLGQQLGNRGVRVAVIATGLVVVGHFSAYTFISPILQQISGIARSDIGNLLLLYGAAGIIGNVAAGAFAGYHPYRAVLAIPSLLLLVVASFPWLGAQPLGGVALLMGWGAAFGSVSVSIQTWILRTAPNTEAATALMAFVFNLSIGLGAMVGGRVVDGISLPGVTWMAGGFFLVATLLVLRTPASVVGEKTR</sequence>
<reference evidence="8 9" key="1">
    <citation type="submission" date="2016-06" db="EMBL/GenBank/DDBJ databases">
        <title>Genome sequence of halotolerant plant growth promoting strain of Halomonas elongata HEK1 isolated from salterns of Rann of Kutch, Gujarat, India.</title>
        <authorList>
            <person name="Gaba S."/>
            <person name="Singh R.N."/>
            <person name="Abrol S."/>
            <person name="Kaushik R."/>
            <person name="Saxena A.K."/>
        </authorList>
    </citation>
    <scope>NUCLEOTIDE SEQUENCE [LARGE SCALE GENOMIC DNA]</scope>
    <source>
        <strain evidence="8 9">HEK1</strain>
    </source>
</reference>
<dbReference type="PATRIC" id="fig|2746.7.peg.2744"/>
<dbReference type="GO" id="GO:0005886">
    <property type="term" value="C:plasma membrane"/>
    <property type="evidence" value="ECO:0007669"/>
    <property type="project" value="UniProtKB-SubCell"/>
</dbReference>
<dbReference type="CDD" id="cd17324">
    <property type="entry name" value="MFS_NepI_like"/>
    <property type="match status" value="1"/>
</dbReference>
<dbReference type="GO" id="GO:0022857">
    <property type="term" value="F:transmembrane transporter activity"/>
    <property type="evidence" value="ECO:0007669"/>
    <property type="project" value="InterPro"/>
</dbReference>
<feature type="transmembrane region" description="Helical" evidence="6">
    <location>
        <begin position="109"/>
        <end position="131"/>
    </location>
</feature>
<evidence type="ECO:0000313" key="9">
    <source>
        <dbReference type="Proteomes" id="UP000092504"/>
    </source>
</evidence>
<dbReference type="Pfam" id="PF07690">
    <property type="entry name" value="MFS_1"/>
    <property type="match status" value="1"/>
</dbReference>
<evidence type="ECO:0000256" key="4">
    <source>
        <dbReference type="ARBA" id="ARBA00022989"/>
    </source>
</evidence>
<feature type="transmembrane region" description="Helical" evidence="6">
    <location>
        <begin position="53"/>
        <end position="77"/>
    </location>
</feature>
<dbReference type="InterPro" id="IPR050189">
    <property type="entry name" value="MFS_Efflux_Transporters"/>
</dbReference>
<dbReference type="Gene3D" id="1.20.1250.20">
    <property type="entry name" value="MFS general substrate transporter like domains"/>
    <property type="match status" value="2"/>
</dbReference>
<comment type="subcellular location">
    <subcellularLocation>
        <location evidence="1">Cell membrane</location>
        <topology evidence="1">Multi-pass membrane protein</topology>
    </subcellularLocation>
</comment>
<comment type="caution">
    <text evidence="8">The sequence shown here is derived from an EMBL/GenBank/DDBJ whole genome shotgun (WGS) entry which is preliminary data.</text>
</comment>
<dbReference type="InterPro" id="IPR011701">
    <property type="entry name" value="MFS"/>
</dbReference>
<evidence type="ECO:0000256" key="2">
    <source>
        <dbReference type="ARBA" id="ARBA00022475"/>
    </source>
</evidence>
<dbReference type="PANTHER" id="PTHR43124:SF3">
    <property type="entry name" value="CHLORAMPHENICOL EFFLUX PUMP RV0191"/>
    <property type="match status" value="1"/>
</dbReference>
<feature type="transmembrane region" description="Helical" evidence="6">
    <location>
        <begin position="364"/>
        <end position="385"/>
    </location>
</feature>
<evidence type="ECO:0000256" key="6">
    <source>
        <dbReference type="SAM" id="Phobius"/>
    </source>
</evidence>
<feature type="transmembrane region" description="Helical" evidence="6">
    <location>
        <begin position="171"/>
        <end position="193"/>
    </location>
</feature>
<dbReference type="AlphaFoldDB" id="A0A1B8P7S6"/>
<accession>A0A1B8P7S6</accession>
<feature type="transmembrane region" description="Helical" evidence="6">
    <location>
        <begin position="340"/>
        <end position="358"/>
    </location>
</feature>
<feature type="transmembrane region" description="Helical" evidence="6">
    <location>
        <begin position="12"/>
        <end position="33"/>
    </location>
</feature>
<feature type="transmembrane region" description="Helical" evidence="6">
    <location>
        <begin position="214"/>
        <end position="236"/>
    </location>
</feature>
<feature type="transmembrane region" description="Helical" evidence="6">
    <location>
        <begin position="281"/>
        <end position="301"/>
    </location>
</feature>
<keyword evidence="3 6" id="KW-0812">Transmembrane</keyword>
<feature type="transmembrane region" description="Helical" evidence="6">
    <location>
        <begin position="84"/>
        <end position="103"/>
    </location>
</feature>
<protein>
    <submittedName>
        <fullName evidence="8">Purine ribonucleoside efflux pump NepI</fullName>
    </submittedName>
</protein>
<feature type="transmembrane region" description="Helical" evidence="6">
    <location>
        <begin position="307"/>
        <end position="328"/>
    </location>
</feature>
<dbReference type="Proteomes" id="UP000092504">
    <property type="component" value="Unassembled WGS sequence"/>
</dbReference>
<keyword evidence="5 6" id="KW-0472">Membrane</keyword>
<evidence type="ECO:0000256" key="5">
    <source>
        <dbReference type="ARBA" id="ARBA00023136"/>
    </source>
</evidence>
<dbReference type="RefSeq" id="WP_065241158.1">
    <property type="nucleotide sequence ID" value="NZ_JADDHN010000012.1"/>
</dbReference>
<dbReference type="PROSITE" id="PS50850">
    <property type="entry name" value="MFS"/>
    <property type="match status" value="1"/>
</dbReference>
<feature type="transmembrane region" description="Helical" evidence="6">
    <location>
        <begin position="256"/>
        <end position="274"/>
    </location>
</feature>
<evidence type="ECO:0000313" key="8">
    <source>
        <dbReference type="EMBL" id="OBX38280.1"/>
    </source>
</evidence>
<feature type="transmembrane region" description="Helical" evidence="6">
    <location>
        <begin position="143"/>
        <end position="165"/>
    </location>
</feature>
<evidence type="ECO:0000259" key="7">
    <source>
        <dbReference type="PROSITE" id="PS50850"/>
    </source>
</evidence>
<organism evidence="8 9">
    <name type="scientific">Halomonas elongata</name>
    <dbReference type="NCBI Taxonomy" id="2746"/>
    <lineage>
        <taxon>Bacteria</taxon>
        <taxon>Pseudomonadati</taxon>
        <taxon>Pseudomonadota</taxon>
        <taxon>Gammaproteobacteria</taxon>
        <taxon>Oceanospirillales</taxon>
        <taxon>Halomonadaceae</taxon>
        <taxon>Halomonas</taxon>
    </lineage>
</organism>
<keyword evidence="4 6" id="KW-1133">Transmembrane helix</keyword>
<dbReference type="PANTHER" id="PTHR43124">
    <property type="entry name" value="PURINE EFFLUX PUMP PBUE"/>
    <property type="match status" value="1"/>
</dbReference>
<dbReference type="EMBL" id="MAJD01000001">
    <property type="protein sequence ID" value="OBX38280.1"/>
    <property type="molecule type" value="Genomic_DNA"/>
</dbReference>
<evidence type="ECO:0000256" key="1">
    <source>
        <dbReference type="ARBA" id="ARBA00004651"/>
    </source>
</evidence>
<evidence type="ECO:0000256" key="3">
    <source>
        <dbReference type="ARBA" id="ARBA00022692"/>
    </source>
</evidence>
<keyword evidence="2" id="KW-1003">Cell membrane</keyword>